<dbReference type="InterPro" id="IPR011846">
    <property type="entry name" value="Cyd_oper_YbgE"/>
</dbReference>
<keyword evidence="3" id="KW-1185">Reference proteome</keyword>
<dbReference type="PATRIC" id="fig|1450449.3.peg.113"/>
<dbReference type="AlphaFoldDB" id="A0A011NEN2"/>
<dbReference type="OrthoDB" id="5681350at2"/>
<evidence type="ECO:0000313" key="2">
    <source>
        <dbReference type="EMBL" id="EXI62982.1"/>
    </source>
</evidence>
<protein>
    <submittedName>
        <fullName evidence="2">Cyd operon protein YbgE</fullName>
    </submittedName>
</protein>
<keyword evidence="1" id="KW-0812">Transmembrane</keyword>
<feature type="transmembrane region" description="Helical" evidence="1">
    <location>
        <begin position="44"/>
        <end position="62"/>
    </location>
</feature>
<sequence length="95" mass="10554">MINALYNLTAKGLLKALSFILATALVAMILLNSTAFATHFGGRTPYLVILVFYGMAILWIHGVGFEIKSTLWKVIFLPLIGYCIVIPSLWILLVR</sequence>
<feature type="transmembrane region" description="Helical" evidence="1">
    <location>
        <begin position="12"/>
        <end position="32"/>
    </location>
</feature>
<feature type="transmembrane region" description="Helical" evidence="1">
    <location>
        <begin position="74"/>
        <end position="94"/>
    </location>
</feature>
<evidence type="ECO:0000313" key="3">
    <source>
        <dbReference type="Proteomes" id="UP000054123"/>
    </source>
</evidence>
<accession>A0A011NEN2</accession>
<proteinExistence type="predicted"/>
<keyword evidence="1" id="KW-0472">Membrane</keyword>
<gene>
    <name evidence="2" type="ORF">AK33_00825</name>
</gene>
<dbReference type="EMBL" id="JANJ01000001">
    <property type="protein sequence ID" value="EXI62982.1"/>
    <property type="molecule type" value="Genomic_DNA"/>
</dbReference>
<evidence type="ECO:0000256" key="1">
    <source>
        <dbReference type="SAM" id="Phobius"/>
    </source>
</evidence>
<reference evidence="2 3" key="1">
    <citation type="journal article" date="2014" name="Genome Announc.">
        <title>Genome Sequence of a Presumptive Mannheimia haemolytica Strain with an A1/A6-Cross-Reactive Serotype from a White-Tailed Deer (Odocoileus virginianus).</title>
        <authorList>
            <person name="Lawrence P.K."/>
            <person name="Bey R.F."/>
            <person name="Wiener B."/>
            <person name="Kittichotirat W."/>
            <person name="Bumgarner R.E."/>
        </authorList>
    </citation>
    <scope>NUCLEOTIDE SEQUENCE [LARGE SCALE GENOMIC DNA]</scope>
    <source>
        <strain evidence="2 3">PKL10</strain>
    </source>
</reference>
<keyword evidence="1" id="KW-1133">Transmembrane helix</keyword>
<dbReference type="STRING" id="1122190.GCA_000621105_00358"/>
<dbReference type="NCBIfam" id="TIGR02112">
    <property type="entry name" value="cyd_oper_ybgE"/>
    <property type="match status" value="1"/>
</dbReference>
<dbReference type="Proteomes" id="UP000054123">
    <property type="component" value="Unassembled WGS sequence"/>
</dbReference>
<comment type="caution">
    <text evidence="2">The sequence shown here is derived from an EMBL/GenBank/DDBJ whole genome shotgun (WGS) entry which is preliminary data.</text>
</comment>
<dbReference type="RefSeq" id="WP_042801163.1">
    <property type="nucleotide sequence ID" value="NZ_AVSP01000004.1"/>
</dbReference>
<name>A0A011NEN2_9PAST</name>
<organism evidence="2 3">
    <name type="scientific">Mannheimia granulomatis</name>
    <dbReference type="NCBI Taxonomy" id="85402"/>
    <lineage>
        <taxon>Bacteria</taxon>
        <taxon>Pseudomonadati</taxon>
        <taxon>Pseudomonadota</taxon>
        <taxon>Gammaproteobacteria</taxon>
        <taxon>Pasteurellales</taxon>
        <taxon>Pasteurellaceae</taxon>
        <taxon>Mannheimia</taxon>
    </lineage>
</organism>
<dbReference type="Pfam" id="PF09600">
    <property type="entry name" value="Cyd_oper_YbgE"/>
    <property type="match status" value="1"/>
</dbReference>